<sequence length="65" mass="7053">MPISNKVFSRVKEEDPSALSKVVPVAGDILEPGLGLCEEDVAELVENVSIVYHSAASVRFDEPLR</sequence>
<gene>
    <name evidence="1" type="ORF">HPB50_005408</name>
</gene>
<dbReference type="EMBL" id="CM023483">
    <property type="protein sequence ID" value="KAH6935379.1"/>
    <property type="molecule type" value="Genomic_DNA"/>
</dbReference>
<proteinExistence type="predicted"/>
<accession>A0ACB7SRS2</accession>
<dbReference type="Proteomes" id="UP000821845">
    <property type="component" value="Chromosome 3"/>
</dbReference>
<organism evidence="1 2">
    <name type="scientific">Hyalomma asiaticum</name>
    <name type="common">Tick</name>
    <dbReference type="NCBI Taxonomy" id="266040"/>
    <lineage>
        <taxon>Eukaryota</taxon>
        <taxon>Metazoa</taxon>
        <taxon>Ecdysozoa</taxon>
        <taxon>Arthropoda</taxon>
        <taxon>Chelicerata</taxon>
        <taxon>Arachnida</taxon>
        <taxon>Acari</taxon>
        <taxon>Parasitiformes</taxon>
        <taxon>Ixodida</taxon>
        <taxon>Ixodoidea</taxon>
        <taxon>Ixodidae</taxon>
        <taxon>Hyalomminae</taxon>
        <taxon>Hyalomma</taxon>
    </lineage>
</organism>
<comment type="caution">
    <text evidence="1">The sequence shown here is derived from an EMBL/GenBank/DDBJ whole genome shotgun (WGS) entry which is preliminary data.</text>
</comment>
<protein>
    <submittedName>
        <fullName evidence="1">Uncharacterized protein</fullName>
    </submittedName>
</protein>
<keyword evidence="2" id="KW-1185">Reference proteome</keyword>
<evidence type="ECO:0000313" key="1">
    <source>
        <dbReference type="EMBL" id="KAH6935379.1"/>
    </source>
</evidence>
<reference evidence="1" key="1">
    <citation type="submission" date="2020-05" db="EMBL/GenBank/DDBJ databases">
        <title>Large-scale comparative analyses of tick genomes elucidate their genetic diversity and vector capacities.</title>
        <authorList>
            <person name="Jia N."/>
            <person name="Wang J."/>
            <person name="Shi W."/>
            <person name="Du L."/>
            <person name="Sun Y."/>
            <person name="Zhan W."/>
            <person name="Jiang J."/>
            <person name="Wang Q."/>
            <person name="Zhang B."/>
            <person name="Ji P."/>
            <person name="Sakyi L.B."/>
            <person name="Cui X."/>
            <person name="Yuan T."/>
            <person name="Jiang B."/>
            <person name="Yang W."/>
            <person name="Lam T.T.-Y."/>
            <person name="Chang Q."/>
            <person name="Ding S."/>
            <person name="Wang X."/>
            <person name="Zhu J."/>
            <person name="Ruan X."/>
            <person name="Zhao L."/>
            <person name="Wei J."/>
            <person name="Que T."/>
            <person name="Du C."/>
            <person name="Cheng J."/>
            <person name="Dai P."/>
            <person name="Han X."/>
            <person name="Huang E."/>
            <person name="Gao Y."/>
            <person name="Liu J."/>
            <person name="Shao H."/>
            <person name="Ye R."/>
            <person name="Li L."/>
            <person name="Wei W."/>
            <person name="Wang X."/>
            <person name="Wang C."/>
            <person name="Yang T."/>
            <person name="Huo Q."/>
            <person name="Li W."/>
            <person name="Guo W."/>
            <person name="Chen H."/>
            <person name="Zhou L."/>
            <person name="Ni X."/>
            <person name="Tian J."/>
            <person name="Zhou Y."/>
            <person name="Sheng Y."/>
            <person name="Liu T."/>
            <person name="Pan Y."/>
            <person name="Xia L."/>
            <person name="Li J."/>
            <person name="Zhao F."/>
            <person name="Cao W."/>
        </authorList>
    </citation>
    <scope>NUCLEOTIDE SEQUENCE</scope>
    <source>
        <strain evidence="1">Hyas-2018</strain>
    </source>
</reference>
<evidence type="ECO:0000313" key="2">
    <source>
        <dbReference type="Proteomes" id="UP000821845"/>
    </source>
</evidence>
<name>A0ACB7SRS2_HYAAI</name>